<proteinExistence type="inferred from homology"/>
<sequence>MNDQIELTPELMLGAYSVGLFPMGSSEDPDRLDWYDPDPRGVMPLYGFHLPKRLCRTALSERFTVTTDRDFEGVMRACAAPAPGRETTWISETILSLFCRLHDMGYGHSIEAWRDGEMVGGLYGVALGSAFFGESMFSRETDASKVALVHLVARLRLWGYDLLDTQFGTTHLSQFGGIEIDAADYKNRLREATRSEQRWTPLSATEIAAEIRQIREETRLAGG</sequence>
<dbReference type="AlphaFoldDB" id="A0A1U9KHS9"/>
<evidence type="ECO:0000313" key="5">
    <source>
        <dbReference type="EMBL" id="AQS85372.1"/>
    </source>
</evidence>
<dbReference type="GO" id="GO:0008914">
    <property type="term" value="F:leucyl-tRNA--protein transferase activity"/>
    <property type="evidence" value="ECO:0007669"/>
    <property type="project" value="UniProtKB-UniRule"/>
</dbReference>
<reference evidence="5 6" key="1">
    <citation type="submission" date="2016-03" db="EMBL/GenBank/DDBJ databases">
        <title>Acetic acid bacteria sequencing.</title>
        <authorList>
            <person name="Brandt J."/>
            <person name="Jakob F."/>
            <person name="Vogel R.F."/>
        </authorList>
    </citation>
    <scope>NUCLEOTIDE SEQUENCE [LARGE SCALE GENOMIC DNA]</scope>
    <source>
        <strain evidence="5 6">TMW2.1153</strain>
    </source>
</reference>
<dbReference type="EMBL" id="CP014692">
    <property type="protein sequence ID" value="AQS85372.1"/>
    <property type="molecule type" value="Genomic_DNA"/>
</dbReference>
<comment type="function">
    <text evidence="4">Functions in the N-end rule pathway of protein degradation where it conjugates Leu, Phe and, less efficiently, Met from aminoacyl-tRNAs to the N-termini of proteins containing an N-terminal arginine or lysine.</text>
</comment>
<dbReference type="eggNOG" id="COG2360">
    <property type="taxonomic scope" value="Bacteria"/>
</dbReference>
<dbReference type="KEGG" id="aace:A0U92_11895"/>
<keyword evidence="3 4" id="KW-0012">Acyltransferase</keyword>
<keyword evidence="2 4" id="KW-0808">Transferase</keyword>
<comment type="catalytic activity">
    <reaction evidence="4">
        <text>L-phenylalanyl-tRNA(Phe) + an N-terminal L-alpha-aminoacyl-[protein] = an N-terminal L-phenylalanyl-L-alpha-aminoacyl-[protein] + tRNA(Phe)</text>
        <dbReference type="Rhea" id="RHEA:43632"/>
        <dbReference type="Rhea" id="RHEA-COMP:9668"/>
        <dbReference type="Rhea" id="RHEA-COMP:9699"/>
        <dbReference type="Rhea" id="RHEA-COMP:10636"/>
        <dbReference type="Rhea" id="RHEA-COMP:10637"/>
        <dbReference type="ChEBI" id="CHEBI:78442"/>
        <dbReference type="ChEBI" id="CHEBI:78531"/>
        <dbReference type="ChEBI" id="CHEBI:78597"/>
        <dbReference type="ChEBI" id="CHEBI:83561"/>
        <dbReference type="EC" id="2.3.2.6"/>
    </reaction>
</comment>
<dbReference type="PANTHER" id="PTHR30098">
    <property type="entry name" value="LEUCYL/PHENYLALANYL-TRNA--PROTEIN TRANSFERASE"/>
    <property type="match status" value="1"/>
</dbReference>
<dbReference type="Pfam" id="PF03588">
    <property type="entry name" value="Leu_Phe_trans"/>
    <property type="match status" value="1"/>
</dbReference>
<evidence type="ECO:0000256" key="4">
    <source>
        <dbReference type="HAMAP-Rule" id="MF_00688"/>
    </source>
</evidence>
<comment type="subcellular location">
    <subcellularLocation>
        <location evidence="4">Cytoplasm</location>
    </subcellularLocation>
</comment>
<dbReference type="PANTHER" id="PTHR30098:SF2">
    <property type="entry name" value="LEUCYL_PHENYLALANYL-TRNA--PROTEIN TRANSFERASE"/>
    <property type="match status" value="1"/>
</dbReference>
<keyword evidence="1 4" id="KW-0963">Cytoplasm</keyword>
<dbReference type="InterPro" id="IPR016181">
    <property type="entry name" value="Acyl_CoA_acyltransferase"/>
</dbReference>
<evidence type="ECO:0000256" key="1">
    <source>
        <dbReference type="ARBA" id="ARBA00022490"/>
    </source>
</evidence>
<dbReference type="HAMAP" id="MF_00688">
    <property type="entry name" value="Leu_Phe_trans"/>
    <property type="match status" value="1"/>
</dbReference>
<comment type="catalytic activity">
    <reaction evidence="4">
        <text>N-terminal L-lysyl-[protein] + L-leucyl-tRNA(Leu) = N-terminal L-leucyl-L-lysyl-[protein] + tRNA(Leu) + H(+)</text>
        <dbReference type="Rhea" id="RHEA:12340"/>
        <dbReference type="Rhea" id="RHEA-COMP:9613"/>
        <dbReference type="Rhea" id="RHEA-COMP:9622"/>
        <dbReference type="Rhea" id="RHEA-COMP:12670"/>
        <dbReference type="Rhea" id="RHEA-COMP:12671"/>
        <dbReference type="ChEBI" id="CHEBI:15378"/>
        <dbReference type="ChEBI" id="CHEBI:65249"/>
        <dbReference type="ChEBI" id="CHEBI:78442"/>
        <dbReference type="ChEBI" id="CHEBI:78494"/>
        <dbReference type="ChEBI" id="CHEBI:133043"/>
        <dbReference type="EC" id="2.3.2.6"/>
    </reaction>
</comment>
<name>A0A1U9KHS9_ACEAC</name>
<dbReference type="OrthoDB" id="9790282at2"/>
<accession>A0A1U9KHS9</accession>
<dbReference type="SUPFAM" id="SSF55729">
    <property type="entry name" value="Acyl-CoA N-acyltransferases (Nat)"/>
    <property type="match status" value="1"/>
</dbReference>
<dbReference type="NCBIfam" id="TIGR00667">
    <property type="entry name" value="aat"/>
    <property type="match status" value="1"/>
</dbReference>
<comment type="similarity">
    <text evidence="4">Belongs to the L/F-transferase family.</text>
</comment>
<evidence type="ECO:0000313" key="6">
    <source>
        <dbReference type="Proteomes" id="UP000188937"/>
    </source>
</evidence>
<dbReference type="EC" id="2.3.2.6" evidence="4"/>
<dbReference type="STRING" id="435.A0U92_11895"/>
<dbReference type="InterPro" id="IPR004616">
    <property type="entry name" value="Leu/Phe-tRNA_Trfase"/>
</dbReference>
<evidence type="ECO:0000256" key="3">
    <source>
        <dbReference type="ARBA" id="ARBA00023315"/>
    </source>
</evidence>
<organism evidence="5 6">
    <name type="scientific">Acetobacter aceti</name>
    <dbReference type="NCBI Taxonomy" id="435"/>
    <lineage>
        <taxon>Bacteria</taxon>
        <taxon>Pseudomonadati</taxon>
        <taxon>Pseudomonadota</taxon>
        <taxon>Alphaproteobacteria</taxon>
        <taxon>Acetobacterales</taxon>
        <taxon>Acetobacteraceae</taxon>
        <taxon>Acetobacter</taxon>
        <taxon>Acetobacter subgen. Acetobacter</taxon>
    </lineage>
</organism>
<dbReference type="Proteomes" id="UP000188937">
    <property type="component" value="Chromosome"/>
</dbReference>
<protein>
    <recommendedName>
        <fullName evidence="4">Leucyl/phenylalanyl-tRNA--protein transferase</fullName>
        <ecNumber evidence="4">2.3.2.6</ecNumber>
    </recommendedName>
    <alternativeName>
        <fullName evidence="4">L/F-transferase</fullName>
    </alternativeName>
    <alternativeName>
        <fullName evidence="4">Leucyltransferase</fullName>
    </alternativeName>
    <alternativeName>
        <fullName evidence="4">Phenyalanyltransferase</fullName>
    </alternativeName>
</protein>
<dbReference type="InterPro" id="IPR042203">
    <property type="entry name" value="Leu/Phe-tRNA_Trfase_C"/>
</dbReference>
<dbReference type="GO" id="GO:0030163">
    <property type="term" value="P:protein catabolic process"/>
    <property type="evidence" value="ECO:0007669"/>
    <property type="project" value="UniProtKB-UniRule"/>
</dbReference>
<dbReference type="Gene3D" id="3.40.630.70">
    <property type="entry name" value="Leucyl/phenylalanyl-tRNA-protein transferase, C-terminal domain"/>
    <property type="match status" value="1"/>
</dbReference>
<dbReference type="RefSeq" id="WP_077813426.1">
    <property type="nucleotide sequence ID" value="NZ_CP014692.1"/>
</dbReference>
<gene>
    <name evidence="4" type="primary">aat</name>
    <name evidence="5" type="ORF">A0U92_11895</name>
</gene>
<dbReference type="GO" id="GO:0005737">
    <property type="term" value="C:cytoplasm"/>
    <property type="evidence" value="ECO:0007669"/>
    <property type="project" value="UniProtKB-SubCell"/>
</dbReference>
<evidence type="ECO:0000256" key="2">
    <source>
        <dbReference type="ARBA" id="ARBA00022679"/>
    </source>
</evidence>
<keyword evidence="6" id="KW-1185">Reference proteome</keyword>
<comment type="catalytic activity">
    <reaction evidence="4">
        <text>N-terminal L-arginyl-[protein] + L-leucyl-tRNA(Leu) = N-terminal L-leucyl-L-arginyl-[protein] + tRNA(Leu) + H(+)</text>
        <dbReference type="Rhea" id="RHEA:50416"/>
        <dbReference type="Rhea" id="RHEA-COMP:9613"/>
        <dbReference type="Rhea" id="RHEA-COMP:9622"/>
        <dbReference type="Rhea" id="RHEA-COMP:12672"/>
        <dbReference type="Rhea" id="RHEA-COMP:12673"/>
        <dbReference type="ChEBI" id="CHEBI:15378"/>
        <dbReference type="ChEBI" id="CHEBI:64719"/>
        <dbReference type="ChEBI" id="CHEBI:78442"/>
        <dbReference type="ChEBI" id="CHEBI:78494"/>
        <dbReference type="ChEBI" id="CHEBI:133044"/>
        <dbReference type="EC" id="2.3.2.6"/>
    </reaction>
</comment>